<dbReference type="EMBL" id="JARBJD010000221">
    <property type="protein sequence ID" value="KAK2946681.1"/>
    <property type="molecule type" value="Genomic_DNA"/>
</dbReference>
<name>A0ABQ9X4H7_9EUKA</name>
<organism evidence="1 2">
    <name type="scientific">Blattamonas nauphoetae</name>
    <dbReference type="NCBI Taxonomy" id="2049346"/>
    <lineage>
        <taxon>Eukaryota</taxon>
        <taxon>Metamonada</taxon>
        <taxon>Preaxostyla</taxon>
        <taxon>Oxymonadida</taxon>
        <taxon>Blattamonas</taxon>
    </lineage>
</organism>
<reference evidence="1 2" key="1">
    <citation type="journal article" date="2022" name="bioRxiv">
        <title>Genomics of Preaxostyla Flagellates Illuminates Evolutionary Transitions and the Path Towards Mitochondrial Loss.</title>
        <authorList>
            <person name="Novak L.V.F."/>
            <person name="Treitli S.C."/>
            <person name="Pyrih J."/>
            <person name="Halakuc P."/>
            <person name="Pipaliya S.V."/>
            <person name="Vacek V."/>
            <person name="Brzon O."/>
            <person name="Soukal P."/>
            <person name="Eme L."/>
            <person name="Dacks J.B."/>
            <person name="Karnkowska A."/>
            <person name="Elias M."/>
            <person name="Hampl V."/>
        </authorList>
    </citation>
    <scope>NUCLEOTIDE SEQUENCE [LARGE SCALE GENOMIC DNA]</scope>
    <source>
        <strain evidence="1">NAU3</strain>
        <tissue evidence="1">Gut</tissue>
    </source>
</reference>
<sequence length="230" mass="25433">MSYQVEVKGAVTDSYFDKCVAVRGPAIFAEDAKLTGSNNSIIGCSSVEMGTLIFSGWRRLSTIFHQASPSFLPRQRHNRIRNERKRRVYWEHAELPLTPEKIADCDTSSDYLGLHISNPATDSASIPQVSKATHIVSSMAMESSTATLTVTCAHAMTGTMAAPRRGHPAQTHLCDIFRLDHRNRHSNSRSRWSSAEWKTYTALGSDAWMGSGDVHCVSRGEGEGCERDDD</sequence>
<evidence type="ECO:0000313" key="1">
    <source>
        <dbReference type="EMBL" id="KAK2946681.1"/>
    </source>
</evidence>
<protein>
    <submittedName>
        <fullName evidence="1">Uncharacterized protein</fullName>
    </submittedName>
</protein>
<comment type="caution">
    <text evidence="1">The sequence shown here is derived from an EMBL/GenBank/DDBJ whole genome shotgun (WGS) entry which is preliminary data.</text>
</comment>
<evidence type="ECO:0000313" key="2">
    <source>
        <dbReference type="Proteomes" id="UP001281761"/>
    </source>
</evidence>
<accession>A0ABQ9X4H7</accession>
<proteinExistence type="predicted"/>
<dbReference type="Proteomes" id="UP001281761">
    <property type="component" value="Unassembled WGS sequence"/>
</dbReference>
<gene>
    <name evidence="1" type="ORF">BLNAU_18353</name>
</gene>
<keyword evidence="2" id="KW-1185">Reference proteome</keyword>